<dbReference type="Proteomes" id="UP000321393">
    <property type="component" value="Unassembled WGS sequence"/>
</dbReference>
<sequence>MSKEVMTSKGNTFKALSDISKRLNTHSCLKKAQSYEDMLPLEVAKNIWEQLSKPPKGGIVIKENLVIDEHISSLE</sequence>
<dbReference type="EMBL" id="SSTE01019881">
    <property type="protein sequence ID" value="KAA0035895.1"/>
    <property type="molecule type" value="Genomic_DNA"/>
</dbReference>
<comment type="caution">
    <text evidence="2">The sequence shown here is derived from an EMBL/GenBank/DDBJ whole genome shotgun (WGS) entry which is preliminary data.</text>
</comment>
<proteinExistence type="predicted"/>
<accession>A0A5D3D6A3</accession>
<organism evidence="2 4">
    <name type="scientific">Cucumis melo var. makuwa</name>
    <name type="common">Oriental melon</name>
    <dbReference type="NCBI Taxonomy" id="1194695"/>
    <lineage>
        <taxon>Eukaryota</taxon>
        <taxon>Viridiplantae</taxon>
        <taxon>Streptophyta</taxon>
        <taxon>Embryophyta</taxon>
        <taxon>Tracheophyta</taxon>
        <taxon>Spermatophyta</taxon>
        <taxon>Magnoliopsida</taxon>
        <taxon>eudicotyledons</taxon>
        <taxon>Gunneridae</taxon>
        <taxon>Pentapetalae</taxon>
        <taxon>rosids</taxon>
        <taxon>fabids</taxon>
        <taxon>Cucurbitales</taxon>
        <taxon>Cucurbitaceae</taxon>
        <taxon>Benincaseae</taxon>
        <taxon>Cucumis</taxon>
    </lineage>
</organism>
<evidence type="ECO:0000313" key="3">
    <source>
        <dbReference type="Proteomes" id="UP000321393"/>
    </source>
</evidence>
<dbReference type="EMBL" id="SSTD01007155">
    <property type="protein sequence ID" value="TYK19050.1"/>
    <property type="molecule type" value="Genomic_DNA"/>
</dbReference>
<dbReference type="Proteomes" id="UP000321947">
    <property type="component" value="Unassembled WGS sequence"/>
</dbReference>
<dbReference type="AlphaFoldDB" id="A0A5D3D6A3"/>
<name>A0A5D3D6A3_CUCMM</name>
<protein>
    <submittedName>
        <fullName evidence="2">Ty3-gypsy retrotransposon protein</fullName>
    </submittedName>
</protein>
<evidence type="ECO:0000313" key="2">
    <source>
        <dbReference type="EMBL" id="TYK19050.1"/>
    </source>
</evidence>
<evidence type="ECO:0000313" key="4">
    <source>
        <dbReference type="Proteomes" id="UP000321947"/>
    </source>
</evidence>
<gene>
    <name evidence="2" type="ORF">E5676_scaffold529G00050</name>
    <name evidence="1" type="ORF">E6C27_scaffold56G00610</name>
</gene>
<reference evidence="3 4" key="1">
    <citation type="submission" date="2019-08" db="EMBL/GenBank/DDBJ databases">
        <title>Draft genome sequences of two oriental melons (Cucumis melo L. var makuwa).</title>
        <authorList>
            <person name="Kwon S.-Y."/>
        </authorList>
    </citation>
    <scope>NUCLEOTIDE SEQUENCE [LARGE SCALE GENOMIC DNA]</scope>
    <source>
        <strain evidence="4">cv. Chang Bougi</strain>
        <strain evidence="3">cv. SW 3</strain>
        <tissue evidence="2">Leaf</tissue>
    </source>
</reference>
<evidence type="ECO:0000313" key="1">
    <source>
        <dbReference type="EMBL" id="KAA0035895.1"/>
    </source>
</evidence>